<dbReference type="EC" id="3.5.4.26" evidence="9"/>
<name>Q30YL5_OLEA2</name>
<evidence type="ECO:0000256" key="5">
    <source>
        <dbReference type="ARBA" id="ARBA00007417"/>
    </source>
</evidence>
<evidence type="ECO:0000256" key="1">
    <source>
        <dbReference type="ARBA" id="ARBA00002151"/>
    </source>
</evidence>
<evidence type="ECO:0000256" key="7">
    <source>
        <dbReference type="ARBA" id="ARBA00023002"/>
    </source>
</evidence>
<feature type="domain" description="CMP/dCMP-type deaminase" evidence="13">
    <location>
        <begin position="5"/>
        <end position="129"/>
    </location>
</feature>
<evidence type="ECO:0000313" key="14">
    <source>
        <dbReference type="EMBL" id="ABB39231.2"/>
    </source>
</evidence>
<dbReference type="EC" id="1.1.1.193" evidence="9"/>
<evidence type="ECO:0000256" key="10">
    <source>
        <dbReference type="PIRSR" id="PIRSR006769-1"/>
    </source>
</evidence>
<evidence type="ECO:0000256" key="11">
    <source>
        <dbReference type="PIRSR" id="PIRSR006769-2"/>
    </source>
</evidence>
<dbReference type="Gene3D" id="3.40.430.10">
    <property type="entry name" value="Dihydrofolate Reductase, subunit A"/>
    <property type="match status" value="1"/>
</dbReference>
<feature type="binding site" evidence="12">
    <location>
        <position position="91"/>
    </location>
    <ligand>
        <name>Zn(2+)</name>
        <dbReference type="ChEBI" id="CHEBI:29105"/>
        <note>catalytic</note>
    </ligand>
</feature>
<dbReference type="CDD" id="cd01284">
    <property type="entry name" value="Riboflavin_deaminase-reductase"/>
    <property type="match status" value="1"/>
</dbReference>
<comment type="similarity">
    <text evidence="4 9">In the N-terminal section; belongs to the cytidine and deoxycytidylate deaminase family.</text>
</comment>
<evidence type="ECO:0000256" key="12">
    <source>
        <dbReference type="PIRSR" id="PIRSR006769-3"/>
    </source>
</evidence>
<dbReference type="GO" id="GO:0009231">
    <property type="term" value="P:riboflavin biosynthetic process"/>
    <property type="evidence" value="ECO:0007669"/>
    <property type="project" value="UniProtKB-UniPathway"/>
</dbReference>
<dbReference type="UniPathway" id="UPA00275">
    <property type="reaction ID" value="UER00401"/>
</dbReference>
<sequence length="373" mass="40743">MSHDHPFSSFMLEAVALAEKGRWATSPNPCVGAVLVKDGQTVARGWHTAYGKPHAEIECLRDAARRGVNPAECTLVVTLEPCNHTGKTPPCSIAVLQAGIRHVVVGMMDPNPVAQGGANFLRENGVTVETGVCRQECEDVVDDFITWKKTPLPYTIIKLASTLDGRIATRTGHSRWISGEESRRRVHELRRHADAVIVGGGTFRADNPQLTCRLEGIRRQPLAVVVTSQLPDAGAPMHLLQQRPHETIFWTPRAVAASEKADALRALGVRVTGLDRNCKGRLDLHTALAGLRSEYDCYHTLCEGGGMLALSMLEMNVAQELELHMAPKLLADAQARPLFDGRTPSTMEQALGLRICNVARSGEDVILTLRPRK</sequence>
<evidence type="ECO:0000256" key="2">
    <source>
        <dbReference type="ARBA" id="ARBA00004882"/>
    </source>
</evidence>
<dbReference type="NCBIfam" id="TIGR00326">
    <property type="entry name" value="eubact_ribD"/>
    <property type="match status" value="1"/>
</dbReference>
<dbReference type="KEGG" id="dde:Dde_2434"/>
<accession>Q30YL5</accession>
<comment type="catalytic activity">
    <reaction evidence="9">
        <text>2,5-diamino-6-hydroxy-4-(5-phosphoribosylamino)-pyrimidine + H2O + H(+) = 5-amino-6-(5-phospho-D-ribosylamino)uracil + NH4(+)</text>
        <dbReference type="Rhea" id="RHEA:21868"/>
        <dbReference type="ChEBI" id="CHEBI:15377"/>
        <dbReference type="ChEBI" id="CHEBI:15378"/>
        <dbReference type="ChEBI" id="CHEBI:28938"/>
        <dbReference type="ChEBI" id="CHEBI:58453"/>
        <dbReference type="ChEBI" id="CHEBI:58614"/>
        <dbReference type="EC" id="3.5.4.26"/>
    </reaction>
</comment>
<dbReference type="Proteomes" id="UP000002710">
    <property type="component" value="Chromosome"/>
</dbReference>
<feature type="binding site" evidence="11">
    <location>
        <position position="228"/>
    </location>
    <ligand>
        <name>NADP(+)</name>
        <dbReference type="ChEBI" id="CHEBI:58349"/>
    </ligand>
</feature>
<dbReference type="GO" id="GO:0046872">
    <property type="term" value="F:metal ion binding"/>
    <property type="evidence" value="ECO:0007669"/>
    <property type="project" value="UniProtKB-KW"/>
</dbReference>
<keyword evidence="8" id="KW-0511">Multifunctional enzyme</keyword>
<dbReference type="PIRSF" id="PIRSF006769">
    <property type="entry name" value="RibD"/>
    <property type="match status" value="1"/>
</dbReference>
<keyword evidence="9 14" id="KW-0378">Hydrolase</keyword>
<dbReference type="SUPFAM" id="SSF53927">
    <property type="entry name" value="Cytidine deaminase-like"/>
    <property type="match status" value="1"/>
</dbReference>
<feature type="binding site" evidence="11">
    <location>
        <position position="190"/>
    </location>
    <ligand>
        <name>substrate</name>
    </ligand>
</feature>
<feature type="binding site" evidence="12">
    <location>
        <position position="82"/>
    </location>
    <ligand>
        <name>Zn(2+)</name>
        <dbReference type="ChEBI" id="CHEBI:29105"/>
        <note>catalytic</note>
    </ligand>
</feature>
<feature type="binding site" evidence="11">
    <location>
        <position position="160"/>
    </location>
    <ligand>
        <name>NADP(+)</name>
        <dbReference type="ChEBI" id="CHEBI:58349"/>
    </ligand>
</feature>
<keyword evidence="9 12" id="KW-0862">Zinc</keyword>
<protein>
    <recommendedName>
        <fullName evidence="9">Riboflavin biosynthesis protein RibD</fullName>
    </recommendedName>
    <domain>
        <recommendedName>
            <fullName evidence="9">Diaminohydroxyphosphoribosylaminopyrimidine deaminase</fullName>
            <shortName evidence="9">DRAP deaminase</shortName>
            <ecNumber evidence="9">3.5.4.26</ecNumber>
        </recommendedName>
        <alternativeName>
            <fullName evidence="9">Riboflavin-specific deaminase</fullName>
        </alternativeName>
    </domain>
    <domain>
        <recommendedName>
            <fullName evidence="9">5-amino-6-(5-phosphoribosylamino)uracil reductase</fullName>
            <ecNumber evidence="9">1.1.1.193</ecNumber>
        </recommendedName>
        <alternativeName>
            <fullName evidence="9">HTP reductase</fullName>
        </alternativeName>
    </domain>
</protein>
<dbReference type="HOGENOM" id="CLU_036590_1_0_7"/>
<dbReference type="InterPro" id="IPR050765">
    <property type="entry name" value="Riboflavin_Biosynth_HTPR"/>
</dbReference>
<comment type="pathway">
    <text evidence="3 9">Cofactor biosynthesis; riboflavin biosynthesis; 5-amino-6-(D-ribitylamino)uracil from GTP: step 3/4.</text>
</comment>
<evidence type="ECO:0000256" key="3">
    <source>
        <dbReference type="ARBA" id="ARBA00004910"/>
    </source>
</evidence>
<comment type="similarity">
    <text evidence="5 9">In the C-terminal section; belongs to the HTP reductase family.</text>
</comment>
<dbReference type="InterPro" id="IPR024072">
    <property type="entry name" value="DHFR-like_dom_sf"/>
</dbReference>
<dbReference type="PROSITE" id="PS51747">
    <property type="entry name" value="CYT_DCMP_DEAMINASES_2"/>
    <property type="match status" value="1"/>
</dbReference>
<dbReference type="InterPro" id="IPR016193">
    <property type="entry name" value="Cytidine_deaminase-like"/>
</dbReference>
<feature type="binding site" evidence="11">
    <location>
        <position position="202"/>
    </location>
    <ligand>
        <name>NADP(+)</name>
        <dbReference type="ChEBI" id="CHEBI:58349"/>
    </ligand>
</feature>
<dbReference type="SUPFAM" id="SSF53597">
    <property type="entry name" value="Dihydrofolate reductase-like"/>
    <property type="match status" value="1"/>
</dbReference>
<comment type="function">
    <text evidence="1 9">Converts 2,5-diamino-6-(ribosylamino)-4(3h)-pyrimidinone 5'-phosphate into 5-amino-6-(ribosylamino)-2,4(1h,3h)-pyrimidinedione 5'-phosphate.</text>
</comment>
<keyword evidence="7 9" id="KW-0560">Oxidoreductase</keyword>
<feature type="active site" description="Proton donor" evidence="10">
    <location>
        <position position="56"/>
    </location>
</feature>
<dbReference type="STRING" id="207559.Dde_2434"/>
<dbReference type="InterPro" id="IPR002734">
    <property type="entry name" value="RibDG_C"/>
</dbReference>
<keyword evidence="15" id="KW-1185">Reference proteome</keyword>
<dbReference type="eggNOG" id="COG1985">
    <property type="taxonomic scope" value="Bacteria"/>
</dbReference>
<evidence type="ECO:0000313" key="15">
    <source>
        <dbReference type="Proteomes" id="UP000002710"/>
    </source>
</evidence>
<dbReference type="Pfam" id="PF00383">
    <property type="entry name" value="dCMP_cyt_deam_1"/>
    <property type="match status" value="1"/>
</dbReference>
<proteinExistence type="inferred from homology"/>
<feature type="binding site" evidence="11">
    <location>
        <position position="213"/>
    </location>
    <ligand>
        <name>substrate</name>
    </ligand>
</feature>
<evidence type="ECO:0000256" key="8">
    <source>
        <dbReference type="ARBA" id="ARBA00023268"/>
    </source>
</evidence>
<evidence type="ECO:0000256" key="6">
    <source>
        <dbReference type="ARBA" id="ARBA00022857"/>
    </source>
</evidence>
<dbReference type="GO" id="GO:0008703">
    <property type="term" value="F:5-amino-6-(5-phosphoribosylamino)uracil reductase activity"/>
    <property type="evidence" value="ECO:0007669"/>
    <property type="project" value="UniProtKB-EC"/>
</dbReference>
<comment type="cofactor">
    <cofactor evidence="9 12">
        <name>Zn(2+)</name>
        <dbReference type="ChEBI" id="CHEBI:29105"/>
    </cofactor>
    <text evidence="9 12">Binds 1 zinc ion.</text>
</comment>
<dbReference type="GO" id="GO:0008835">
    <property type="term" value="F:diaminohydroxyphosphoribosylaminopyrimidine deaminase activity"/>
    <property type="evidence" value="ECO:0007669"/>
    <property type="project" value="UniProtKB-EC"/>
</dbReference>
<feature type="binding site" evidence="12">
    <location>
        <position position="54"/>
    </location>
    <ligand>
        <name>Zn(2+)</name>
        <dbReference type="ChEBI" id="CHEBI:29105"/>
        <note>catalytic</note>
    </ligand>
</feature>
<reference evidence="14 15" key="1">
    <citation type="journal article" date="2011" name="J. Bacteriol.">
        <title>Complete genome sequence and updated annotation of Desulfovibrio alaskensis G20.</title>
        <authorList>
            <person name="Hauser L.J."/>
            <person name="Land M.L."/>
            <person name="Brown S.D."/>
            <person name="Larimer F."/>
            <person name="Keller K.L."/>
            <person name="Rapp-Giles B.J."/>
            <person name="Price M.N."/>
            <person name="Lin M."/>
            <person name="Bruce D.C."/>
            <person name="Detter J.C."/>
            <person name="Tapia R."/>
            <person name="Han C.S."/>
            <person name="Goodwin L.A."/>
            <person name="Cheng J.F."/>
            <person name="Pitluck S."/>
            <person name="Copeland A."/>
            <person name="Lucas S."/>
            <person name="Nolan M."/>
            <person name="Lapidus A.L."/>
            <person name="Palumbo A.V."/>
            <person name="Wall J.D."/>
        </authorList>
    </citation>
    <scope>NUCLEOTIDE SEQUENCE [LARGE SCALE GENOMIC DNA]</scope>
    <source>
        <strain evidence="15">ATCC BAA 1058 / DSM 17464 / G20</strain>
    </source>
</reference>
<dbReference type="GO" id="GO:0050661">
    <property type="term" value="F:NADP binding"/>
    <property type="evidence" value="ECO:0007669"/>
    <property type="project" value="InterPro"/>
</dbReference>
<organism evidence="14 15">
    <name type="scientific">Oleidesulfovibrio alaskensis (strain ATCC BAA-1058 / DSM 17464 / G20)</name>
    <name type="common">Desulfovibrio alaskensis</name>
    <dbReference type="NCBI Taxonomy" id="207559"/>
    <lineage>
        <taxon>Bacteria</taxon>
        <taxon>Pseudomonadati</taxon>
        <taxon>Thermodesulfobacteriota</taxon>
        <taxon>Desulfovibrionia</taxon>
        <taxon>Desulfovibrionales</taxon>
        <taxon>Desulfovibrionaceae</taxon>
        <taxon>Oleidesulfovibrio</taxon>
    </lineage>
</organism>
<feature type="binding site" evidence="11">
    <location>
        <begin position="305"/>
        <end position="311"/>
    </location>
    <ligand>
        <name>NADP(+)</name>
        <dbReference type="ChEBI" id="CHEBI:58349"/>
    </ligand>
</feature>
<evidence type="ECO:0000256" key="4">
    <source>
        <dbReference type="ARBA" id="ARBA00005259"/>
    </source>
</evidence>
<keyword evidence="9 12" id="KW-0479">Metal-binding</keyword>
<dbReference type="AlphaFoldDB" id="Q30YL5"/>
<dbReference type="eggNOG" id="COG0117">
    <property type="taxonomic scope" value="Bacteria"/>
</dbReference>
<dbReference type="InterPro" id="IPR002125">
    <property type="entry name" value="CMP_dCMP_dom"/>
</dbReference>
<dbReference type="EMBL" id="CP000112">
    <property type="protein sequence ID" value="ABB39231.2"/>
    <property type="molecule type" value="Genomic_DNA"/>
</dbReference>
<evidence type="ECO:0000256" key="9">
    <source>
        <dbReference type="PIRNR" id="PIRNR006769"/>
    </source>
</evidence>
<feature type="binding site" evidence="11">
    <location>
        <position position="174"/>
    </location>
    <ligand>
        <name>substrate</name>
    </ligand>
</feature>
<feature type="binding site" evidence="11">
    <location>
        <position position="210"/>
    </location>
    <ligand>
        <name>substrate</name>
    </ligand>
</feature>
<dbReference type="InterPro" id="IPR004794">
    <property type="entry name" value="Eubact_RibD"/>
</dbReference>
<gene>
    <name evidence="14" type="ordered locus">Dde_2434</name>
</gene>
<dbReference type="Gene3D" id="3.40.140.10">
    <property type="entry name" value="Cytidine Deaminase, domain 2"/>
    <property type="match status" value="1"/>
</dbReference>
<dbReference type="PANTHER" id="PTHR38011">
    <property type="entry name" value="DIHYDROFOLATE REDUCTASE FAMILY PROTEIN (AFU_ORTHOLOGUE AFUA_8G06820)"/>
    <property type="match status" value="1"/>
</dbReference>
<evidence type="ECO:0000259" key="13">
    <source>
        <dbReference type="PROSITE" id="PS51747"/>
    </source>
</evidence>
<comment type="catalytic activity">
    <reaction evidence="9">
        <text>5-amino-6-(5-phospho-D-ribitylamino)uracil + NADP(+) = 5-amino-6-(5-phospho-D-ribosylamino)uracil + NADPH + H(+)</text>
        <dbReference type="Rhea" id="RHEA:17845"/>
        <dbReference type="ChEBI" id="CHEBI:15378"/>
        <dbReference type="ChEBI" id="CHEBI:57783"/>
        <dbReference type="ChEBI" id="CHEBI:58349"/>
        <dbReference type="ChEBI" id="CHEBI:58421"/>
        <dbReference type="ChEBI" id="CHEBI:58453"/>
        <dbReference type="EC" id="1.1.1.193"/>
    </reaction>
</comment>
<dbReference type="RefSeq" id="WP_011368300.1">
    <property type="nucleotide sequence ID" value="NC_007519.1"/>
</dbReference>
<feature type="binding site" evidence="11">
    <location>
        <position position="303"/>
    </location>
    <ligand>
        <name>substrate</name>
    </ligand>
</feature>
<dbReference type="Pfam" id="PF01872">
    <property type="entry name" value="RibD_C"/>
    <property type="match status" value="1"/>
</dbReference>
<feature type="binding site" evidence="11">
    <location>
        <position position="206"/>
    </location>
    <ligand>
        <name>substrate</name>
    </ligand>
</feature>
<keyword evidence="9" id="KW-0686">Riboflavin biosynthesis</keyword>
<dbReference type="PANTHER" id="PTHR38011:SF7">
    <property type="entry name" value="2,5-DIAMINO-6-RIBOSYLAMINO-4(3H)-PYRIMIDINONE 5'-PHOSPHATE REDUCTASE"/>
    <property type="match status" value="1"/>
</dbReference>
<dbReference type="InterPro" id="IPR011549">
    <property type="entry name" value="RibD_C"/>
</dbReference>
<dbReference type="NCBIfam" id="TIGR00227">
    <property type="entry name" value="ribD_Cterm"/>
    <property type="match status" value="1"/>
</dbReference>
<keyword evidence="6 9" id="KW-0521">NADP</keyword>
<feature type="binding site" evidence="11">
    <location>
        <position position="176"/>
    </location>
    <ligand>
        <name>NADP(+)</name>
        <dbReference type="ChEBI" id="CHEBI:58349"/>
    </ligand>
</feature>
<comment type="pathway">
    <text evidence="2 9">Cofactor biosynthesis; riboflavin biosynthesis; 5-amino-6-(D-ribitylamino)uracil from GTP: step 2/4.</text>
</comment>